<evidence type="ECO:0000259" key="2">
    <source>
        <dbReference type="Pfam" id="PF00076"/>
    </source>
</evidence>
<protein>
    <recommendedName>
        <fullName evidence="2">RRM domain-containing protein</fullName>
    </recommendedName>
</protein>
<dbReference type="EMBL" id="JAPMOS010000330">
    <property type="protein sequence ID" value="KAJ4453015.1"/>
    <property type="molecule type" value="Genomic_DNA"/>
</dbReference>
<name>A0ABQ8U878_9EUKA</name>
<evidence type="ECO:0000313" key="5">
    <source>
        <dbReference type="Proteomes" id="UP001141327"/>
    </source>
</evidence>
<organism evidence="3 5">
    <name type="scientific">Paratrimastix pyriformis</name>
    <dbReference type="NCBI Taxonomy" id="342808"/>
    <lineage>
        <taxon>Eukaryota</taxon>
        <taxon>Metamonada</taxon>
        <taxon>Preaxostyla</taxon>
        <taxon>Paratrimastigidae</taxon>
        <taxon>Paratrimastix</taxon>
    </lineage>
</organism>
<reference evidence="3" key="1">
    <citation type="journal article" date="2022" name="bioRxiv">
        <title>Genomics of Preaxostyla Flagellates Illuminates Evolutionary Transitions and the Path Towards Mitochondrial Loss.</title>
        <authorList>
            <person name="Novak L.V.F."/>
            <person name="Treitli S.C."/>
            <person name="Pyrih J."/>
            <person name="Halakuc P."/>
            <person name="Pipaliya S.V."/>
            <person name="Vacek V."/>
            <person name="Brzon O."/>
            <person name="Soukal P."/>
            <person name="Eme L."/>
            <person name="Dacks J.B."/>
            <person name="Karnkowska A."/>
            <person name="Elias M."/>
            <person name="Hampl V."/>
        </authorList>
    </citation>
    <scope>NUCLEOTIDE SEQUENCE</scope>
    <source>
        <strain evidence="3">RCP-MX</strain>
    </source>
</reference>
<comment type="caution">
    <text evidence="3">The sequence shown here is derived from an EMBL/GenBank/DDBJ whole genome shotgun (WGS) entry which is preliminary data.</text>
</comment>
<evidence type="ECO:0000256" key="1">
    <source>
        <dbReference type="SAM" id="MobiDB-lite"/>
    </source>
</evidence>
<dbReference type="InterPro" id="IPR012677">
    <property type="entry name" value="Nucleotide-bd_a/b_plait_sf"/>
</dbReference>
<dbReference type="Gene3D" id="3.30.70.330">
    <property type="match status" value="1"/>
</dbReference>
<dbReference type="InterPro" id="IPR000504">
    <property type="entry name" value="RRM_dom"/>
</dbReference>
<evidence type="ECO:0000313" key="3">
    <source>
        <dbReference type="EMBL" id="KAJ4453015.1"/>
    </source>
</evidence>
<gene>
    <name evidence="3" type="ORF">PAPYR_12631</name>
    <name evidence="4" type="ORF">PAPYR_2845</name>
</gene>
<feature type="compositionally biased region" description="Pro residues" evidence="1">
    <location>
        <begin position="240"/>
        <end position="268"/>
    </location>
</feature>
<feature type="region of interest" description="Disordered" evidence="1">
    <location>
        <begin position="237"/>
        <end position="268"/>
    </location>
</feature>
<feature type="domain" description="RRM" evidence="2">
    <location>
        <begin position="195"/>
        <end position="228"/>
    </location>
</feature>
<dbReference type="SUPFAM" id="SSF54928">
    <property type="entry name" value="RNA-binding domain, RBD"/>
    <property type="match status" value="1"/>
</dbReference>
<dbReference type="Proteomes" id="UP001141327">
    <property type="component" value="Unassembled WGS sequence"/>
</dbReference>
<dbReference type="InterPro" id="IPR035979">
    <property type="entry name" value="RBD_domain_sf"/>
</dbReference>
<accession>A0ABQ8U878</accession>
<proteinExistence type="predicted"/>
<sequence length="268" mass="29430">MFACPGVGVYRKFPFLSFVYGTKKILLLSFSQLCLRDLSFKVTGDRIDRRGLGFQDLHFSLIFIVHPCPQTPVSSFPIVSFFLPSLNTTPLTKKEFVEPRVHFGDISFPGPHLLRFGSGGFFLFHACECHAVHPNDILNGPDNLLDVPPFVETPNQVSDPDRPQIPGSAHAQGRLLDRSTSSGSLPPWPQLWPSGFPRGFGFVELENAEAQQAAIAALNGMTVQERVLICPVAREVAPPVAAPPPPPRPPLRPPLLQPLFAHPPAPPR</sequence>
<dbReference type="EMBL" id="JAPMOS010000010">
    <property type="protein sequence ID" value="KAJ4460986.1"/>
    <property type="molecule type" value="Genomic_DNA"/>
</dbReference>
<dbReference type="Pfam" id="PF00076">
    <property type="entry name" value="RRM_1"/>
    <property type="match status" value="1"/>
</dbReference>
<keyword evidence="5" id="KW-1185">Reference proteome</keyword>
<evidence type="ECO:0000313" key="4">
    <source>
        <dbReference type="EMBL" id="KAJ4460986.1"/>
    </source>
</evidence>